<dbReference type="SUPFAM" id="SSF51735">
    <property type="entry name" value="NAD(P)-binding Rossmann-fold domains"/>
    <property type="match status" value="1"/>
</dbReference>
<dbReference type="Gene3D" id="3.90.180.10">
    <property type="entry name" value="Medium-chain alcohol dehydrogenases, catalytic domain"/>
    <property type="match status" value="1"/>
</dbReference>
<dbReference type="OrthoDB" id="9787435at2"/>
<dbReference type="CDD" id="cd05289">
    <property type="entry name" value="MDR_like_2"/>
    <property type="match status" value="1"/>
</dbReference>
<accession>A0A521ADX5</accession>
<dbReference type="RefSeq" id="WP_142526225.1">
    <property type="nucleotide sequence ID" value="NZ_CBCSJO010000002.1"/>
</dbReference>
<dbReference type="InterPro" id="IPR020843">
    <property type="entry name" value="ER"/>
</dbReference>
<dbReference type="SUPFAM" id="SSF50129">
    <property type="entry name" value="GroES-like"/>
    <property type="match status" value="1"/>
</dbReference>
<evidence type="ECO:0000313" key="4">
    <source>
        <dbReference type="Proteomes" id="UP000320300"/>
    </source>
</evidence>
<keyword evidence="1" id="KW-0560">Oxidoreductase</keyword>
<dbReference type="PROSITE" id="PS01162">
    <property type="entry name" value="QOR_ZETA_CRYSTAL"/>
    <property type="match status" value="1"/>
</dbReference>
<dbReference type="SMART" id="SM00829">
    <property type="entry name" value="PKS_ER"/>
    <property type="match status" value="1"/>
</dbReference>
<dbReference type="PANTHER" id="PTHR11695">
    <property type="entry name" value="ALCOHOL DEHYDROGENASE RELATED"/>
    <property type="match status" value="1"/>
</dbReference>
<dbReference type="Proteomes" id="UP000320300">
    <property type="component" value="Unassembled WGS sequence"/>
</dbReference>
<evidence type="ECO:0000259" key="2">
    <source>
        <dbReference type="SMART" id="SM00829"/>
    </source>
</evidence>
<dbReference type="GO" id="GO:0016491">
    <property type="term" value="F:oxidoreductase activity"/>
    <property type="evidence" value="ECO:0007669"/>
    <property type="project" value="UniProtKB-KW"/>
</dbReference>
<evidence type="ECO:0000256" key="1">
    <source>
        <dbReference type="ARBA" id="ARBA00023002"/>
    </source>
</evidence>
<gene>
    <name evidence="3" type="ORF">SAMN06265348_10190</name>
</gene>
<dbReference type="EMBL" id="FXTN01000001">
    <property type="protein sequence ID" value="SMO32978.1"/>
    <property type="molecule type" value="Genomic_DNA"/>
</dbReference>
<dbReference type="InterPro" id="IPR050700">
    <property type="entry name" value="YIM1/Zinc_Alcohol_DH_Fams"/>
</dbReference>
<feature type="domain" description="Enoyl reductase (ER)" evidence="2">
    <location>
        <begin position="10"/>
        <end position="311"/>
    </location>
</feature>
<proteinExistence type="predicted"/>
<dbReference type="AlphaFoldDB" id="A0A521ADX5"/>
<name>A0A521ADX5_9SPHI</name>
<dbReference type="InterPro" id="IPR013154">
    <property type="entry name" value="ADH-like_N"/>
</dbReference>
<dbReference type="InterPro" id="IPR011032">
    <property type="entry name" value="GroES-like_sf"/>
</dbReference>
<dbReference type="Pfam" id="PF13602">
    <property type="entry name" value="ADH_zinc_N_2"/>
    <property type="match status" value="1"/>
</dbReference>
<dbReference type="InterPro" id="IPR002364">
    <property type="entry name" value="Quin_OxRdtase/zeta-crystal_CS"/>
</dbReference>
<reference evidence="3 4" key="1">
    <citation type="submission" date="2017-05" db="EMBL/GenBank/DDBJ databases">
        <authorList>
            <person name="Varghese N."/>
            <person name="Submissions S."/>
        </authorList>
    </citation>
    <scope>NUCLEOTIDE SEQUENCE [LARGE SCALE GENOMIC DNA]</scope>
    <source>
        <strain evidence="3 4">DSM 19036</strain>
    </source>
</reference>
<dbReference type="PANTHER" id="PTHR11695:SF294">
    <property type="entry name" value="RETICULON-4-INTERACTING PROTEIN 1, MITOCHONDRIAL"/>
    <property type="match status" value="1"/>
</dbReference>
<dbReference type="Pfam" id="PF08240">
    <property type="entry name" value="ADH_N"/>
    <property type="match status" value="1"/>
</dbReference>
<protein>
    <submittedName>
        <fullName evidence="3">NADPH:quinone reductase</fullName>
    </submittedName>
</protein>
<evidence type="ECO:0000313" key="3">
    <source>
        <dbReference type="EMBL" id="SMO32978.1"/>
    </source>
</evidence>
<dbReference type="GO" id="GO:0008270">
    <property type="term" value="F:zinc ion binding"/>
    <property type="evidence" value="ECO:0007669"/>
    <property type="project" value="InterPro"/>
</dbReference>
<dbReference type="Gene3D" id="3.40.50.720">
    <property type="entry name" value="NAD(P)-binding Rossmann-like Domain"/>
    <property type="match status" value="1"/>
</dbReference>
<dbReference type="InterPro" id="IPR036291">
    <property type="entry name" value="NAD(P)-bd_dom_sf"/>
</dbReference>
<organism evidence="3 4">
    <name type="scientific">Pedobacter westerhofensis</name>
    <dbReference type="NCBI Taxonomy" id="425512"/>
    <lineage>
        <taxon>Bacteria</taxon>
        <taxon>Pseudomonadati</taxon>
        <taxon>Bacteroidota</taxon>
        <taxon>Sphingobacteriia</taxon>
        <taxon>Sphingobacteriales</taxon>
        <taxon>Sphingobacteriaceae</taxon>
        <taxon>Pedobacter</taxon>
    </lineage>
</organism>
<sequence>MKAIILKEPGSTGNLIYRDIPAPAINNGELLIQVKSISVNPVDIKTRVGQGVYIYANLDPDQELILGWDISGVVAESKSKLFVPGDEVFGMVNFPGIGAAYAELVAGPAAHLTKKPQNISHAEAAGATLAALTAWQNLVNRAKIKKGDRVLIHAAAGGVGHYAVQIAKHFGAYVIGTSSAANKDFVLSLGADEHIDYTTQTLATSIEPVDVVLESIGNQSILDSLDMIKPGGRLISILVQITDVAKEKAVKNNVGAEFTAVSSNGTDMENVAALLRSGAIRSHISREFAFEEMAKAHELIESGRTVGKIVVNL</sequence>
<keyword evidence="4" id="KW-1185">Reference proteome</keyword>